<reference evidence="8" key="1">
    <citation type="submission" date="2020-07" db="EMBL/GenBank/DDBJ databases">
        <title>A long reads based de novo assembly of the rainbow trout Arlee double haploid line genome.</title>
        <authorList>
            <person name="Gao G."/>
            <person name="Palti Y."/>
        </authorList>
    </citation>
    <scope>NUCLEOTIDE SEQUENCE [LARGE SCALE GENOMIC DNA]</scope>
</reference>
<evidence type="ECO:0000256" key="3">
    <source>
        <dbReference type="ARBA" id="ARBA00006427"/>
    </source>
</evidence>
<evidence type="ECO:0000259" key="7">
    <source>
        <dbReference type="Pfam" id="PF25781"/>
    </source>
</evidence>
<dbReference type="AlphaFoldDB" id="A0A8C7QHR3"/>
<dbReference type="GO" id="GO:0071339">
    <property type="term" value="C:MLL1 complex"/>
    <property type="evidence" value="ECO:0007669"/>
    <property type="project" value="TreeGrafter"/>
</dbReference>
<dbReference type="Pfam" id="PF12333">
    <property type="entry name" value="Ipi1_N"/>
    <property type="match status" value="1"/>
</dbReference>
<dbReference type="GeneTree" id="ENSGT00950000182992"/>
<dbReference type="Gene3D" id="1.25.10.10">
    <property type="entry name" value="Leucine-rich Repeat Variant"/>
    <property type="match status" value="1"/>
</dbReference>
<evidence type="ECO:0000313" key="8">
    <source>
        <dbReference type="Ensembl" id="ENSOMYP00000037653.2"/>
    </source>
</evidence>
<feature type="domain" description="Pre-rRNA-processing protein Ipi1 N-terminal" evidence="6">
    <location>
        <begin position="136"/>
        <end position="239"/>
    </location>
</feature>
<keyword evidence="4" id="KW-0539">Nucleus</keyword>
<dbReference type="InterPro" id="IPR016024">
    <property type="entry name" value="ARM-type_fold"/>
</dbReference>
<feature type="domain" description="TEX10-like TPR repeats" evidence="7">
    <location>
        <begin position="560"/>
        <end position="704"/>
    </location>
</feature>
<organism evidence="8 9">
    <name type="scientific">Oncorhynchus mykiss</name>
    <name type="common">Rainbow trout</name>
    <name type="synonym">Salmo gairdneri</name>
    <dbReference type="NCBI Taxonomy" id="8022"/>
    <lineage>
        <taxon>Eukaryota</taxon>
        <taxon>Metazoa</taxon>
        <taxon>Chordata</taxon>
        <taxon>Craniata</taxon>
        <taxon>Vertebrata</taxon>
        <taxon>Euteleostomi</taxon>
        <taxon>Actinopterygii</taxon>
        <taxon>Neopterygii</taxon>
        <taxon>Teleostei</taxon>
        <taxon>Protacanthopterygii</taxon>
        <taxon>Salmoniformes</taxon>
        <taxon>Salmonidae</taxon>
        <taxon>Salmoninae</taxon>
        <taxon>Oncorhynchus</taxon>
    </lineage>
</organism>
<dbReference type="InterPro" id="IPR024679">
    <property type="entry name" value="Ipi1_N"/>
</dbReference>
<proteinExistence type="inferred from homology"/>
<reference evidence="8" key="2">
    <citation type="submission" date="2025-08" db="UniProtKB">
        <authorList>
            <consortium name="Ensembl"/>
        </authorList>
    </citation>
    <scope>IDENTIFICATION</scope>
</reference>
<evidence type="ECO:0000313" key="9">
    <source>
        <dbReference type="Proteomes" id="UP000694395"/>
    </source>
</evidence>
<dbReference type="Ensembl" id="ENSOMYT00000041125.2">
    <property type="protein sequence ID" value="ENSOMYP00000037653.2"/>
    <property type="gene ID" value="ENSOMYG00000016638.2"/>
</dbReference>
<comment type="subcellular location">
    <subcellularLocation>
        <location evidence="1">Nucleus</location>
        <location evidence="1">Nucleolus</location>
    </subcellularLocation>
    <subcellularLocation>
        <location evidence="2">Nucleus</location>
        <location evidence="2">Nucleoplasm</location>
    </subcellularLocation>
</comment>
<evidence type="ECO:0000256" key="5">
    <source>
        <dbReference type="SAM" id="MobiDB-lite"/>
    </source>
</evidence>
<dbReference type="InterPro" id="IPR057949">
    <property type="entry name" value="TPR_TEX10"/>
</dbReference>
<dbReference type="GO" id="GO:0005730">
    <property type="term" value="C:nucleolus"/>
    <property type="evidence" value="ECO:0007669"/>
    <property type="project" value="UniProtKB-SubCell"/>
</dbReference>
<dbReference type="PANTHER" id="PTHR16056">
    <property type="entry name" value="REGULATOR OF MICROTUBULE DYNAMICS PROTEIN"/>
    <property type="match status" value="1"/>
</dbReference>
<dbReference type="SUPFAM" id="SSF48371">
    <property type="entry name" value="ARM repeat"/>
    <property type="match status" value="1"/>
</dbReference>
<evidence type="ECO:0000256" key="4">
    <source>
        <dbReference type="ARBA" id="ARBA00023242"/>
    </source>
</evidence>
<sequence>MTKCKKKKRQDDFQKVKLKVGKTKPKADNATNINFRTKGINLTEQLKKDANAPTTHRKLNIKDLLSQLHHYSGTVKQGALVGLRELLTLHPSELDQHLSSLLSEAAAVFTDKDPNVRMSATRLLRFIAQSVPAERTSPFFPLLSAHLSCAMTHIETGIQEDALKVLDVLLDHYPALLAARPALLLTNFLELISHRSTGGGARKGQEGKGRSWALSVNPNRNVTGQQWRLTVLLRLGRFLQAVVEERRAEEGVACVSGDMFSVWNGQGGANAPLELNWEELTYRKGGFQVFEHSGAMPTPHSTFKLRYTEPGAGVSEGLGTGEAVRGFASTLVPLLLDVWVEASASDRSKTDSAHLLTPDAMSLMYQVLSILQLLRKLAPQREYQDTLDVWFRSEYLGDFKQHFMKNFPYGNLDTPKQRRKTDPKSKQSTTIPGQTVEPLALNVLLCQVMVSMVTISQREGQAQEPDAEWLMPLRGFVQETLSSGAKLSQRHLHTLLETVWRMVITQRSRAVTEDLLQAVYVQYQQMNLNLQTRTLLLSFYNYSAPKCLSSSSVSPFRSRVLSRWLAALPLQLSQLGHRNPALSDRLLLSIQAAASRGNKALLNSLHTHACRLYDPQEGSVVLLPAESQQRLVQLLYFLPVMSQGLLANLSRCCTAGRVSAGLAASLIRIIHLRSSLSGWSVGSQDATLRDVDYISFLFSTLTGQAPPSHFLSHWYLEVCHCLETLGSRSQCFDVLQNGICKNLTGLAVVPDSMAAGLLRAVARLLDLSFLPSEPLLRFLSRCCLSLLSLLLTLQQDTTSENNHKREAVWGACVAVLSSIPRLLRLVLQSLRVRDLCEEELPQLAQILSLLLQHTALRNHMLANATLLQHIIQDLTRYCRGESKEQWMTDLLYCYSVTMATHRGNLGLRDIY</sequence>
<dbReference type="Proteomes" id="UP000694395">
    <property type="component" value="Chromosome 2"/>
</dbReference>
<name>A0A8C7QHR3_ONCMY</name>
<accession>A0A8C7QHR3</accession>
<dbReference type="Pfam" id="PF25781">
    <property type="entry name" value="TPR_TEX10"/>
    <property type="match status" value="2"/>
</dbReference>
<evidence type="ECO:0000256" key="1">
    <source>
        <dbReference type="ARBA" id="ARBA00004604"/>
    </source>
</evidence>
<feature type="region of interest" description="Disordered" evidence="5">
    <location>
        <begin position="410"/>
        <end position="432"/>
    </location>
</feature>
<protein>
    <submittedName>
        <fullName evidence="8">Testis expressed 10</fullName>
    </submittedName>
</protein>
<reference evidence="8" key="3">
    <citation type="submission" date="2025-09" db="UniProtKB">
        <authorList>
            <consortium name="Ensembl"/>
        </authorList>
    </citation>
    <scope>IDENTIFICATION</scope>
</reference>
<dbReference type="FunFam" id="1.25.10.10:FF:000164">
    <property type="entry name" value="Testis-expressed sequence 10 protein"/>
    <property type="match status" value="1"/>
</dbReference>
<comment type="similarity">
    <text evidence="3">Belongs to the IPI1/TEX10 family.</text>
</comment>
<evidence type="ECO:0000259" key="6">
    <source>
        <dbReference type="Pfam" id="PF12333"/>
    </source>
</evidence>
<dbReference type="InterPro" id="IPR011989">
    <property type="entry name" value="ARM-like"/>
</dbReference>
<evidence type="ECO:0000256" key="2">
    <source>
        <dbReference type="ARBA" id="ARBA00004642"/>
    </source>
</evidence>
<feature type="domain" description="TEX10-like TPR repeats" evidence="7">
    <location>
        <begin position="709"/>
        <end position="899"/>
    </location>
</feature>
<keyword evidence="9" id="KW-1185">Reference proteome</keyword>
<dbReference type="PANTHER" id="PTHR16056:SF2">
    <property type="entry name" value="TESTIS-EXPRESSED PROTEIN 10"/>
    <property type="match status" value="1"/>
</dbReference>